<dbReference type="OrthoDB" id="5387164at2"/>
<dbReference type="RefSeq" id="WP_084686090.1">
    <property type="nucleotide sequence ID" value="NZ_JGZP01000010.1"/>
</dbReference>
<accession>A0A087DR35</accession>
<organism evidence="1 2">
    <name type="scientific">Bifidobacterium stellenboschense</name>
    <dbReference type="NCBI Taxonomy" id="762211"/>
    <lineage>
        <taxon>Bacteria</taxon>
        <taxon>Bacillati</taxon>
        <taxon>Actinomycetota</taxon>
        <taxon>Actinomycetes</taxon>
        <taxon>Bifidobacteriales</taxon>
        <taxon>Bifidobacteriaceae</taxon>
        <taxon>Bifidobacterium</taxon>
    </lineage>
</organism>
<evidence type="ECO:0008006" key="3">
    <source>
        <dbReference type="Google" id="ProtNLM"/>
    </source>
</evidence>
<sequence length="228" mass="25656">MTESSNTAETAHAADHIDESDIATLRERIVRLEWDQFQRTNNEGGRAACQGNWPVFHQMRLAQFLTWDRPLLESYADDLAEADRVGRNLVTEKYGRMMASTAPDEYARNIEPYIPRLSEGRVARQERVIATQVAWARDFRARYPRLGEAMRVLTTSEDTPTATSFETYLRGELGTYSDRTFALYEAMIAGRAAQSGGRGANITEETLLHTVRLGGFSDLDEAETAQVA</sequence>
<name>A0A087DR35_9BIFI</name>
<proteinExistence type="predicted"/>
<dbReference type="eggNOG" id="ENOG5031HGC">
    <property type="taxonomic scope" value="Bacteria"/>
</dbReference>
<reference evidence="1 2" key="1">
    <citation type="submission" date="2014-03" db="EMBL/GenBank/DDBJ databases">
        <title>Genomics of Bifidobacteria.</title>
        <authorList>
            <person name="Ventura M."/>
            <person name="Milani C."/>
            <person name="Lugli G.A."/>
        </authorList>
    </citation>
    <scope>NUCLEOTIDE SEQUENCE [LARGE SCALE GENOMIC DNA]</scope>
    <source>
        <strain evidence="1 2">DSM 23968</strain>
    </source>
</reference>
<protein>
    <recommendedName>
        <fullName evidence="3">DUF4125 domain-containing protein</fullName>
    </recommendedName>
</protein>
<comment type="caution">
    <text evidence="1">The sequence shown here is derived from an EMBL/GenBank/DDBJ whole genome shotgun (WGS) entry which is preliminary data.</text>
</comment>
<dbReference type="InterPro" id="IPR025191">
    <property type="entry name" value="DUF4125"/>
</dbReference>
<dbReference type="AlphaFoldDB" id="A0A087DR35"/>
<dbReference type="Proteomes" id="UP000029004">
    <property type="component" value="Unassembled WGS sequence"/>
</dbReference>
<dbReference type="EMBL" id="JGZP01000010">
    <property type="protein sequence ID" value="KFI97985.1"/>
    <property type="molecule type" value="Genomic_DNA"/>
</dbReference>
<keyword evidence="2" id="KW-1185">Reference proteome</keyword>
<evidence type="ECO:0000313" key="1">
    <source>
        <dbReference type="EMBL" id="KFI97985.1"/>
    </source>
</evidence>
<gene>
    <name evidence="1" type="ORF">BSTEL_0745</name>
</gene>
<evidence type="ECO:0000313" key="2">
    <source>
        <dbReference type="Proteomes" id="UP000029004"/>
    </source>
</evidence>
<dbReference type="STRING" id="762211.BSTEL_0745"/>
<dbReference type="Pfam" id="PF13526">
    <property type="entry name" value="DUF4125"/>
    <property type="match status" value="1"/>
</dbReference>